<dbReference type="EMBL" id="ABOX02000090">
    <property type="protein sequence ID" value="EEF57050.1"/>
    <property type="molecule type" value="Genomic_DNA"/>
</dbReference>
<evidence type="ECO:0000313" key="9">
    <source>
        <dbReference type="Proteomes" id="UP000003688"/>
    </source>
</evidence>
<feature type="transmembrane region" description="Helical" evidence="6">
    <location>
        <begin position="267"/>
        <end position="286"/>
    </location>
</feature>
<keyword evidence="6" id="KW-1133">Transmembrane helix</keyword>
<feature type="compositionally biased region" description="Polar residues" evidence="5">
    <location>
        <begin position="833"/>
        <end position="855"/>
    </location>
</feature>
<evidence type="ECO:0000256" key="2">
    <source>
        <dbReference type="ARBA" id="ARBA00022679"/>
    </source>
</evidence>
<comment type="caution">
    <text evidence="4">Lacks conserved residue(s) required for the propagation of feature annotation.</text>
</comment>
<reference evidence="8 9" key="1">
    <citation type="journal article" date="2011" name="J. Bacteriol.">
        <title>Genome sequence of 'Pedosphaera parvula' Ellin514, an aerobic Verrucomicrobial isolate from pasture soil.</title>
        <authorList>
            <person name="Kant R."/>
            <person name="van Passel M.W."/>
            <person name="Sangwan P."/>
            <person name="Palva A."/>
            <person name="Lucas S."/>
            <person name="Copeland A."/>
            <person name="Lapidus A."/>
            <person name="Glavina Del Rio T."/>
            <person name="Dalin E."/>
            <person name="Tice H."/>
            <person name="Bruce D."/>
            <person name="Goodwin L."/>
            <person name="Pitluck S."/>
            <person name="Chertkov O."/>
            <person name="Larimer F.W."/>
            <person name="Land M.L."/>
            <person name="Hauser L."/>
            <person name="Brettin T.S."/>
            <person name="Detter J.C."/>
            <person name="Han S."/>
            <person name="de Vos W.M."/>
            <person name="Janssen P.H."/>
            <person name="Smidt H."/>
        </authorList>
    </citation>
    <scope>NUCLEOTIDE SEQUENCE [LARGE SCALE GENOMIC DNA]</scope>
    <source>
        <strain evidence="8 9">Ellin514</strain>
    </source>
</reference>
<comment type="caution">
    <text evidence="8">The sequence shown here is derived from an EMBL/GenBank/DDBJ whole genome shotgun (WGS) entry which is preliminary data.</text>
</comment>
<dbReference type="CDD" id="cd02440">
    <property type="entry name" value="AdoMet_MTases"/>
    <property type="match status" value="1"/>
</dbReference>
<feature type="transmembrane region" description="Helical" evidence="6">
    <location>
        <begin position="39"/>
        <end position="61"/>
    </location>
</feature>
<evidence type="ECO:0000256" key="3">
    <source>
        <dbReference type="ARBA" id="ARBA00023115"/>
    </source>
</evidence>
<proteinExistence type="inferred from homology"/>
<keyword evidence="9" id="KW-1185">Reference proteome</keyword>
<dbReference type="SUPFAM" id="SSF53335">
    <property type="entry name" value="S-adenosyl-L-methionine-dependent methyltransferases"/>
    <property type="match status" value="1"/>
</dbReference>
<dbReference type="Proteomes" id="UP000003688">
    <property type="component" value="Unassembled WGS sequence"/>
</dbReference>
<feature type="transmembrane region" description="Helical" evidence="6">
    <location>
        <begin position="115"/>
        <end position="140"/>
    </location>
</feature>
<dbReference type="OrthoDB" id="178643at2"/>
<evidence type="ECO:0000256" key="5">
    <source>
        <dbReference type="SAM" id="MobiDB-lite"/>
    </source>
</evidence>
<feature type="transmembrane region" description="Helical" evidence="6">
    <location>
        <begin position="336"/>
        <end position="363"/>
    </location>
</feature>
<dbReference type="Gene3D" id="3.40.50.150">
    <property type="entry name" value="Vaccinia Virus protein VP39"/>
    <property type="match status" value="1"/>
</dbReference>
<dbReference type="GO" id="GO:0016740">
    <property type="term" value="F:transferase activity"/>
    <property type="evidence" value="ECO:0007669"/>
    <property type="project" value="UniProtKB-UniRule"/>
</dbReference>
<dbReference type="InterPro" id="IPR030374">
    <property type="entry name" value="PABS"/>
</dbReference>
<sequence length="855" mass="94264">MNGFFRFCTYLLVFATGAAGLIYQVVWQRYLSRLLGGDSMATAIILAVFLGGLSLGYYLCGKLSVRFKYSLRGYAYLEIIIGVWGLLFPSLFALVESGTRSWNFAPPLGMIFEGGISAVLLMGVPTLCMGGTIPFLTRALSQSLSEATRVHASVYAINTVGAFAGTLAAGYILIYRLGLSGTLYRTALLNFAAALFFFALSFLIKSGVPEQGDNAGKLEQMMSDDESSGRFPPTILYLIAFLSGFYVMTLENVLIRITNLSIGSSSYSFSLIVAVFVLCIAIGSYVVGRLKRLSRTLLFYNQMALALSLVLLFVTLDKWPYFGHLIRISFQSNMAGFWLYQVAVLLALLAVLLVPVALIGATVPLAFHELKRDLPKVGLHSGKLFSCNATGCMIGSVIGGLLLYYVFNNDQVFLAALLLVVISFILSALPLSRLHRLASIFFGLVAVGFVWLKPCYENHRFAFGTYRLRSPLVFSFGGPGMFYDDFYARRKILFYKDGPAGTVSVIENAKPPGFPQPSEPSIPLFIPPADETNGNPIRERRLLSIAVNGKSDSNVVYDRETLKLLAHIPALWAEKKENAIVIGLGTGVTPGELSLYPEMKKIVVAEISPTVISALPQFEEATHAIHKDPRFETRTGDAFRVLGRSREKWDIIISEPSNPWITGADQLFTREFYRMVRQHLADTGVFMQWAQGYSINTETFGIILTTVRSEFKNCYIFQGTEGDFLILATPKPLTKADRERAESVLNSHESVKRSLADIRINNTSDILDRERPGLTMLAPQLATFGMETQDHPRIHYLSGETLFTGEAIGDEGLSPSGGKQIVISRKLLESNLKKPSSQSINSNQILPQGNEPKQP</sequence>
<keyword evidence="2 4" id="KW-0808">Transferase</keyword>
<accession>B9XSY9</accession>
<dbReference type="GO" id="GO:0006596">
    <property type="term" value="P:polyamine biosynthetic process"/>
    <property type="evidence" value="ECO:0007669"/>
    <property type="project" value="UniProtKB-UniRule"/>
</dbReference>
<dbReference type="PANTHER" id="PTHR43317">
    <property type="entry name" value="THERMOSPERMINE SYNTHASE ACAULIS5"/>
    <property type="match status" value="1"/>
</dbReference>
<dbReference type="InterPro" id="IPR036259">
    <property type="entry name" value="MFS_trans_sf"/>
</dbReference>
<keyword evidence="6" id="KW-0812">Transmembrane</keyword>
<evidence type="ECO:0000256" key="6">
    <source>
        <dbReference type="SAM" id="Phobius"/>
    </source>
</evidence>
<feature type="transmembrane region" description="Helical" evidence="6">
    <location>
        <begin position="436"/>
        <end position="452"/>
    </location>
</feature>
<dbReference type="AlphaFoldDB" id="B9XSY9"/>
<dbReference type="RefSeq" id="WP_007418922.1">
    <property type="nucleotide sequence ID" value="NZ_ABOX02000090.1"/>
</dbReference>
<feature type="domain" description="PABS" evidence="7">
    <location>
        <begin position="564"/>
        <end position="737"/>
    </location>
</feature>
<comment type="similarity">
    <text evidence="1">Belongs to the spermidine/spermine synthase family.</text>
</comment>
<evidence type="ECO:0000313" key="8">
    <source>
        <dbReference type="EMBL" id="EEF57050.1"/>
    </source>
</evidence>
<feature type="transmembrane region" description="Helical" evidence="6">
    <location>
        <begin position="229"/>
        <end position="247"/>
    </location>
</feature>
<evidence type="ECO:0000256" key="1">
    <source>
        <dbReference type="ARBA" id="ARBA00007867"/>
    </source>
</evidence>
<evidence type="ECO:0000256" key="4">
    <source>
        <dbReference type="PROSITE-ProRule" id="PRU00354"/>
    </source>
</evidence>
<keyword evidence="6" id="KW-0472">Membrane</keyword>
<dbReference type="Gene3D" id="1.20.1250.20">
    <property type="entry name" value="MFS general substrate transporter like domains"/>
    <property type="match status" value="1"/>
</dbReference>
<feature type="transmembrane region" description="Helical" evidence="6">
    <location>
        <begin position="152"/>
        <end position="175"/>
    </location>
</feature>
<keyword evidence="3 4" id="KW-0620">Polyamine biosynthesis</keyword>
<dbReference type="Pfam" id="PF01564">
    <property type="entry name" value="Spermine_synth"/>
    <property type="match status" value="1"/>
</dbReference>
<dbReference type="PANTHER" id="PTHR43317:SF1">
    <property type="entry name" value="THERMOSPERMINE SYNTHASE ACAULIS5"/>
    <property type="match status" value="1"/>
</dbReference>
<feature type="transmembrane region" description="Helical" evidence="6">
    <location>
        <begin position="7"/>
        <end position="27"/>
    </location>
</feature>
<dbReference type="NCBIfam" id="NF037959">
    <property type="entry name" value="MFS_SpdSyn"/>
    <property type="match status" value="1"/>
</dbReference>
<feature type="transmembrane region" description="Helical" evidence="6">
    <location>
        <begin position="187"/>
        <end position="208"/>
    </location>
</feature>
<dbReference type="InterPro" id="IPR029063">
    <property type="entry name" value="SAM-dependent_MTases_sf"/>
</dbReference>
<dbReference type="PROSITE" id="PS51006">
    <property type="entry name" value="PABS_2"/>
    <property type="match status" value="1"/>
</dbReference>
<name>B9XSY9_PEDPL</name>
<feature type="transmembrane region" description="Helical" evidence="6">
    <location>
        <begin position="412"/>
        <end position="429"/>
    </location>
</feature>
<protein>
    <submittedName>
        <fullName evidence="8">Spermine synthase</fullName>
    </submittedName>
</protein>
<feature type="transmembrane region" description="Helical" evidence="6">
    <location>
        <begin position="73"/>
        <end position="95"/>
    </location>
</feature>
<gene>
    <name evidence="8" type="ORF">Cflav_PD0070</name>
</gene>
<feature type="transmembrane region" description="Helical" evidence="6">
    <location>
        <begin position="298"/>
        <end position="316"/>
    </location>
</feature>
<evidence type="ECO:0000259" key="7">
    <source>
        <dbReference type="PROSITE" id="PS51006"/>
    </source>
</evidence>
<organism evidence="8 9">
    <name type="scientific">Pedosphaera parvula (strain Ellin514)</name>
    <dbReference type="NCBI Taxonomy" id="320771"/>
    <lineage>
        <taxon>Bacteria</taxon>
        <taxon>Pseudomonadati</taxon>
        <taxon>Verrucomicrobiota</taxon>
        <taxon>Pedosphaerae</taxon>
        <taxon>Pedosphaerales</taxon>
        <taxon>Pedosphaeraceae</taxon>
        <taxon>Pedosphaera</taxon>
    </lineage>
</organism>
<feature type="transmembrane region" description="Helical" evidence="6">
    <location>
        <begin position="384"/>
        <end position="406"/>
    </location>
</feature>
<dbReference type="STRING" id="320771.Cflav_PD0070"/>
<feature type="region of interest" description="Disordered" evidence="5">
    <location>
        <begin position="832"/>
        <end position="855"/>
    </location>
</feature>